<evidence type="ECO:0000313" key="2">
    <source>
        <dbReference type="Proteomes" id="UP000050794"/>
    </source>
</evidence>
<protein>
    <submittedName>
        <fullName evidence="1 3">Uncharacterized protein</fullName>
    </submittedName>
</protein>
<organism evidence="2 3">
    <name type="scientific">Toxocara canis</name>
    <name type="common">Canine roundworm</name>
    <dbReference type="NCBI Taxonomy" id="6265"/>
    <lineage>
        <taxon>Eukaryota</taxon>
        <taxon>Metazoa</taxon>
        <taxon>Ecdysozoa</taxon>
        <taxon>Nematoda</taxon>
        <taxon>Chromadorea</taxon>
        <taxon>Rhabditida</taxon>
        <taxon>Spirurina</taxon>
        <taxon>Ascaridomorpha</taxon>
        <taxon>Ascaridoidea</taxon>
        <taxon>Toxocaridae</taxon>
        <taxon>Toxocara</taxon>
    </lineage>
</organism>
<reference evidence="3" key="1">
    <citation type="submission" date="2016-06" db="UniProtKB">
        <authorList>
            <consortium name="WormBaseParasite"/>
        </authorList>
    </citation>
    <scope>IDENTIFICATION</scope>
</reference>
<dbReference type="WBParaSite" id="TCNE_0000873601-mRNA-1">
    <property type="protein sequence ID" value="TCNE_0000873601-mRNA-1"/>
    <property type="gene ID" value="TCNE_0000873601"/>
</dbReference>
<dbReference type="AlphaFoldDB" id="A0A183UJR6"/>
<name>A0A183UJR6_TOXCA</name>
<dbReference type="EMBL" id="UYWY01019985">
    <property type="protein sequence ID" value="VDM40057.1"/>
    <property type="molecule type" value="Genomic_DNA"/>
</dbReference>
<proteinExistence type="predicted"/>
<keyword evidence="2" id="KW-1185">Reference proteome</keyword>
<sequence>MEPDRSSNHDRVELIQATDSLSTVPPNTMLAFAPSKIGELIGKEWGLRRDLSANAAGSLPKRCLRKSVRFAKRLESE</sequence>
<gene>
    <name evidence="1" type="ORF">TCNE_LOCUS8736</name>
</gene>
<reference evidence="1 2" key="2">
    <citation type="submission" date="2018-11" db="EMBL/GenBank/DDBJ databases">
        <authorList>
            <consortium name="Pathogen Informatics"/>
        </authorList>
    </citation>
    <scope>NUCLEOTIDE SEQUENCE [LARGE SCALE GENOMIC DNA]</scope>
</reference>
<dbReference type="Proteomes" id="UP000050794">
    <property type="component" value="Unassembled WGS sequence"/>
</dbReference>
<accession>A0A183UJR6</accession>
<evidence type="ECO:0000313" key="3">
    <source>
        <dbReference type="WBParaSite" id="TCNE_0000873601-mRNA-1"/>
    </source>
</evidence>
<evidence type="ECO:0000313" key="1">
    <source>
        <dbReference type="EMBL" id="VDM40057.1"/>
    </source>
</evidence>